<name>M1DWM9_SOLTU</name>
<evidence type="ECO:0000313" key="2">
    <source>
        <dbReference type="EnsemblPlants" id="PGSC0003DMT400095589"/>
    </source>
</evidence>
<evidence type="ECO:0000256" key="1">
    <source>
        <dbReference type="SAM" id="MobiDB-lite"/>
    </source>
</evidence>
<dbReference type="InParanoid" id="M1DWM9"/>
<dbReference type="Proteomes" id="UP000011115">
    <property type="component" value="Unassembled WGS sequence"/>
</dbReference>
<dbReference type="Gramene" id="PGSC0003DMT400095589">
    <property type="protein sequence ID" value="PGSC0003DMT400095589"/>
    <property type="gene ID" value="PGSC0003DMG400045160"/>
</dbReference>
<protein>
    <submittedName>
        <fullName evidence="2">Uncharacterized protein</fullName>
    </submittedName>
</protein>
<dbReference type="AlphaFoldDB" id="M1DWM9"/>
<dbReference type="EnsemblPlants" id="PGSC0003DMT400095589">
    <property type="protein sequence ID" value="PGSC0003DMT400095589"/>
    <property type="gene ID" value="PGSC0003DMG400045160"/>
</dbReference>
<evidence type="ECO:0000313" key="3">
    <source>
        <dbReference type="Proteomes" id="UP000011115"/>
    </source>
</evidence>
<sequence length="170" mass="18513">MKMAEEILIESGGIVIPLGRWKCRMCLKIASWRAKGPVGDSPKRSAIMTYSTIWTPTLARGPVKLSEGGKGKGKKPITEVPKHNFDNDGESFDSQAAFSELDDDQPLQLRRTEIRGRSRPNSSRAPTATPAIADTVLAPAPTMAPVPPAQVFSSPTTQQIKSRRTEDDGR</sequence>
<dbReference type="PaxDb" id="4113-PGSC0003DMT400095589"/>
<accession>M1DWM9</accession>
<reference evidence="2" key="2">
    <citation type="submission" date="2015-06" db="UniProtKB">
        <authorList>
            <consortium name="EnsemblPlants"/>
        </authorList>
    </citation>
    <scope>IDENTIFICATION</scope>
    <source>
        <strain evidence="2">DM1-3 516 R44</strain>
    </source>
</reference>
<keyword evidence="3" id="KW-1185">Reference proteome</keyword>
<feature type="compositionally biased region" description="Polar residues" evidence="1">
    <location>
        <begin position="151"/>
        <end position="160"/>
    </location>
</feature>
<reference evidence="3" key="1">
    <citation type="journal article" date="2011" name="Nature">
        <title>Genome sequence and analysis of the tuber crop potato.</title>
        <authorList>
            <consortium name="The Potato Genome Sequencing Consortium"/>
        </authorList>
    </citation>
    <scope>NUCLEOTIDE SEQUENCE [LARGE SCALE GENOMIC DNA]</scope>
    <source>
        <strain evidence="3">cv. DM1-3 516 R44</strain>
    </source>
</reference>
<proteinExistence type="predicted"/>
<dbReference type="HOGENOM" id="CLU_1573397_0_0_1"/>
<feature type="region of interest" description="Disordered" evidence="1">
    <location>
        <begin position="62"/>
        <end position="170"/>
    </location>
</feature>
<organism evidence="2 3">
    <name type="scientific">Solanum tuberosum</name>
    <name type="common">Potato</name>
    <dbReference type="NCBI Taxonomy" id="4113"/>
    <lineage>
        <taxon>Eukaryota</taxon>
        <taxon>Viridiplantae</taxon>
        <taxon>Streptophyta</taxon>
        <taxon>Embryophyta</taxon>
        <taxon>Tracheophyta</taxon>
        <taxon>Spermatophyta</taxon>
        <taxon>Magnoliopsida</taxon>
        <taxon>eudicotyledons</taxon>
        <taxon>Gunneridae</taxon>
        <taxon>Pentapetalae</taxon>
        <taxon>asterids</taxon>
        <taxon>lamiids</taxon>
        <taxon>Solanales</taxon>
        <taxon>Solanaceae</taxon>
        <taxon>Solanoideae</taxon>
        <taxon>Solaneae</taxon>
        <taxon>Solanum</taxon>
    </lineage>
</organism>
<feature type="compositionally biased region" description="Basic and acidic residues" evidence="1">
    <location>
        <begin position="76"/>
        <end position="86"/>
    </location>
</feature>